<reference evidence="2" key="1">
    <citation type="submission" date="2021-11" db="EMBL/GenBank/DDBJ databases">
        <title>Draft genome sequence of Alcaligenes endophyticus type strain CCUG 75668T.</title>
        <authorList>
            <person name="Salva-Serra F."/>
            <person name="Duran R.E."/>
            <person name="Seeger M."/>
            <person name="Moore E.R.B."/>
            <person name="Jaen-Luchoro D."/>
        </authorList>
    </citation>
    <scope>NUCLEOTIDE SEQUENCE</scope>
    <source>
        <strain evidence="2">CCUG 75668</strain>
    </source>
</reference>
<dbReference type="EMBL" id="JAJHNU010000005">
    <property type="protein sequence ID" value="MDN4122716.1"/>
    <property type="molecule type" value="Genomic_DNA"/>
</dbReference>
<dbReference type="Proteomes" id="UP001168613">
    <property type="component" value="Unassembled WGS sequence"/>
</dbReference>
<dbReference type="Pfam" id="PF01177">
    <property type="entry name" value="Asp_Glu_race"/>
    <property type="match status" value="1"/>
</dbReference>
<organism evidence="2 3">
    <name type="scientific">Alcaligenes endophyticus</name>
    <dbReference type="NCBI Taxonomy" id="1929088"/>
    <lineage>
        <taxon>Bacteria</taxon>
        <taxon>Pseudomonadati</taxon>
        <taxon>Pseudomonadota</taxon>
        <taxon>Betaproteobacteria</taxon>
        <taxon>Burkholderiales</taxon>
        <taxon>Alcaligenaceae</taxon>
        <taxon>Alcaligenes</taxon>
    </lineage>
</organism>
<comment type="similarity">
    <text evidence="1">Belongs to the HyuE racemase family.</text>
</comment>
<dbReference type="PANTHER" id="PTHR28047:SF5">
    <property type="entry name" value="PROTEIN DCG1"/>
    <property type="match status" value="1"/>
</dbReference>
<proteinExistence type="inferred from homology"/>
<name>A0ABT8EN36_9BURK</name>
<accession>A0ABT8EN36</accession>
<dbReference type="PANTHER" id="PTHR28047">
    <property type="entry name" value="PROTEIN DCG1"/>
    <property type="match status" value="1"/>
</dbReference>
<dbReference type="RefSeq" id="WP_266123763.1">
    <property type="nucleotide sequence ID" value="NZ_JAJHNU010000005.1"/>
</dbReference>
<evidence type="ECO:0000256" key="1">
    <source>
        <dbReference type="ARBA" id="ARBA00038414"/>
    </source>
</evidence>
<gene>
    <name evidence="2" type="ORF">LMS43_15600</name>
</gene>
<keyword evidence="3" id="KW-1185">Reference proteome</keyword>
<dbReference type="InterPro" id="IPR015942">
    <property type="entry name" value="Asp/Glu/hydantoin_racemase"/>
</dbReference>
<sequence length="220" mass="23547">MRDTLYIINPNSNQAVTAGLDKALNIFRGPGVPRIECVTMVDGPAGIQSQLDVDKAAVLVQEFAHEHQQNALGFISACFSDPGLHGLREMQGVLSMGISECAVLTALSMGQKFGVIAILPNSIPRHWRMWSAMGVHERVAGEVAIGRTVAQLSDEHATLEAMQLAGKQLRDQYGAQVLIMGCAGMASFREPLSQALSMPVVEPVQAAVSMALGRLQLGWA</sequence>
<evidence type="ECO:0000313" key="3">
    <source>
        <dbReference type="Proteomes" id="UP001168613"/>
    </source>
</evidence>
<dbReference type="InterPro" id="IPR052186">
    <property type="entry name" value="Hydantoin_racemase-like"/>
</dbReference>
<protein>
    <submittedName>
        <fullName evidence="2">Aspartate/glutamate racemase family protein</fullName>
    </submittedName>
</protein>
<comment type="caution">
    <text evidence="2">The sequence shown here is derived from an EMBL/GenBank/DDBJ whole genome shotgun (WGS) entry which is preliminary data.</text>
</comment>
<dbReference type="Gene3D" id="3.40.50.12500">
    <property type="match status" value="1"/>
</dbReference>
<dbReference type="InterPro" id="IPR053714">
    <property type="entry name" value="Iso_Racemase_Enz_sf"/>
</dbReference>
<evidence type="ECO:0000313" key="2">
    <source>
        <dbReference type="EMBL" id="MDN4122716.1"/>
    </source>
</evidence>